<evidence type="ECO:0000313" key="2">
    <source>
        <dbReference type="Proteomes" id="UP000024404"/>
    </source>
</evidence>
<reference evidence="2" key="1">
    <citation type="submission" date="2013-10" db="EMBL/GenBank/DDBJ databases">
        <title>Genome sequencing of Onchocerca volvulus.</title>
        <authorList>
            <person name="Cotton J."/>
            <person name="Tsai J."/>
            <person name="Stanley E."/>
            <person name="Tracey A."/>
            <person name="Holroyd N."/>
            <person name="Lustigman S."/>
            <person name="Berriman M."/>
        </authorList>
    </citation>
    <scope>NUCLEOTIDE SEQUENCE</scope>
</reference>
<dbReference type="EnsemblMetazoa" id="OVOC2422.1">
    <property type="protein sequence ID" value="OVOC2422.1"/>
    <property type="gene ID" value="WBGene00239231"/>
</dbReference>
<reference evidence="1" key="2">
    <citation type="submission" date="2022-06" db="UniProtKB">
        <authorList>
            <consortium name="EnsemblMetazoa"/>
        </authorList>
    </citation>
    <scope>IDENTIFICATION</scope>
</reference>
<dbReference type="Proteomes" id="UP000024404">
    <property type="component" value="Unassembled WGS sequence"/>
</dbReference>
<name>A0A8R1TQF2_ONCVO</name>
<accession>A0A8R1TQF2</accession>
<dbReference type="AlphaFoldDB" id="A0A8R1TQF2"/>
<keyword evidence="2" id="KW-1185">Reference proteome</keyword>
<sequence length="54" mass="5868">MIESEITFESSDLDKHSLFGLGKLSTAPNCCSNAARFQFITVIAIATVTLKFPC</sequence>
<evidence type="ECO:0000313" key="1">
    <source>
        <dbReference type="EnsemblMetazoa" id="OVOC2422.1"/>
    </source>
</evidence>
<proteinExistence type="predicted"/>
<dbReference type="EMBL" id="CMVM020000074">
    <property type="status" value="NOT_ANNOTATED_CDS"/>
    <property type="molecule type" value="Genomic_DNA"/>
</dbReference>
<organism evidence="1 2">
    <name type="scientific">Onchocerca volvulus</name>
    <dbReference type="NCBI Taxonomy" id="6282"/>
    <lineage>
        <taxon>Eukaryota</taxon>
        <taxon>Metazoa</taxon>
        <taxon>Ecdysozoa</taxon>
        <taxon>Nematoda</taxon>
        <taxon>Chromadorea</taxon>
        <taxon>Rhabditida</taxon>
        <taxon>Spirurina</taxon>
        <taxon>Spiruromorpha</taxon>
        <taxon>Filarioidea</taxon>
        <taxon>Onchocercidae</taxon>
        <taxon>Onchocerca</taxon>
    </lineage>
</organism>
<protein>
    <submittedName>
        <fullName evidence="1">Uncharacterized protein</fullName>
    </submittedName>
</protein>